<dbReference type="Proteomes" id="UP000092154">
    <property type="component" value="Unassembled WGS sequence"/>
</dbReference>
<gene>
    <name evidence="1" type="ORF">K503DRAFT_122198</name>
</gene>
<keyword evidence="2" id="KW-1185">Reference proteome</keyword>
<dbReference type="AlphaFoldDB" id="A0A1B7N260"/>
<reference evidence="1 2" key="1">
    <citation type="submission" date="2016-06" db="EMBL/GenBank/DDBJ databases">
        <title>Comparative genomics of the ectomycorrhizal sister species Rhizopogon vinicolor and Rhizopogon vesiculosus (Basidiomycota: Boletales) reveals a divergence of the mating type B locus.</title>
        <authorList>
            <consortium name="DOE Joint Genome Institute"/>
            <person name="Mujic A.B."/>
            <person name="Kuo A."/>
            <person name="Tritt A."/>
            <person name="Lipzen A."/>
            <person name="Chen C."/>
            <person name="Johnson J."/>
            <person name="Sharma A."/>
            <person name="Barry K."/>
            <person name="Grigoriev I.V."/>
            <person name="Spatafora J.W."/>
        </authorList>
    </citation>
    <scope>NUCLEOTIDE SEQUENCE [LARGE SCALE GENOMIC DNA]</scope>
    <source>
        <strain evidence="1 2">AM-OR11-026</strain>
    </source>
</reference>
<dbReference type="InParanoid" id="A0A1B7N260"/>
<accession>A0A1B7N260</accession>
<evidence type="ECO:0000313" key="1">
    <source>
        <dbReference type="EMBL" id="OAX38933.1"/>
    </source>
</evidence>
<dbReference type="EMBL" id="KV448270">
    <property type="protein sequence ID" value="OAX38933.1"/>
    <property type="molecule type" value="Genomic_DNA"/>
</dbReference>
<sequence>MHIFYSLVAEATPEASAPPLLWESPTLASVKQLAARENSIWCFGRLKVCIPSFLQPFCTCRTSRSLPSVVGYTRCPSAELALLPSSSKISYTSHLDTYILTCTLVHDVSDISCNYLVLSILRGV</sequence>
<name>A0A1B7N260_9AGAM</name>
<proteinExistence type="predicted"/>
<evidence type="ECO:0000313" key="2">
    <source>
        <dbReference type="Proteomes" id="UP000092154"/>
    </source>
</evidence>
<protein>
    <submittedName>
        <fullName evidence="1">Uncharacterized protein</fullName>
    </submittedName>
</protein>
<organism evidence="1 2">
    <name type="scientific">Rhizopogon vinicolor AM-OR11-026</name>
    <dbReference type="NCBI Taxonomy" id="1314800"/>
    <lineage>
        <taxon>Eukaryota</taxon>
        <taxon>Fungi</taxon>
        <taxon>Dikarya</taxon>
        <taxon>Basidiomycota</taxon>
        <taxon>Agaricomycotina</taxon>
        <taxon>Agaricomycetes</taxon>
        <taxon>Agaricomycetidae</taxon>
        <taxon>Boletales</taxon>
        <taxon>Suillineae</taxon>
        <taxon>Rhizopogonaceae</taxon>
        <taxon>Rhizopogon</taxon>
    </lineage>
</organism>